<dbReference type="Proteomes" id="UP001597063">
    <property type="component" value="Unassembled WGS sequence"/>
</dbReference>
<dbReference type="Pfam" id="PF04149">
    <property type="entry name" value="DUF397"/>
    <property type="match status" value="1"/>
</dbReference>
<protein>
    <submittedName>
        <fullName evidence="2">DUF397 domain-containing protein</fullName>
    </submittedName>
</protein>
<reference evidence="3" key="1">
    <citation type="journal article" date="2019" name="Int. J. Syst. Evol. Microbiol.">
        <title>The Global Catalogue of Microorganisms (GCM) 10K type strain sequencing project: providing services to taxonomists for standard genome sequencing and annotation.</title>
        <authorList>
            <consortium name="The Broad Institute Genomics Platform"/>
            <consortium name="The Broad Institute Genome Sequencing Center for Infectious Disease"/>
            <person name="Wu L."/>
            <person name="Ma J."/>
        </authorList>
    </citation>
    <scope>NUCLEOTIDE SEQUENCE [LARGE SCALE GENOMIC DNA]</scope>
    <source>
        <strain evidence="3">JCM 9371</strain>
    </source>
</reference>
<gene>
    <name evidence="2" type="ORF">ACFQZM_19560</name>
</gene>
<feature type="domain" description="DUF397" evidence="1">
    <location>
        <begin position="7"/>
        <end position="59"/>
    </location>
</feature>
<evidence type="ECO:0000313" key="2">
    <source>
        <dbReference type="EMBL" id="MFD0686706.1"/>
    </source>
</evidence>
<accession>A0ABW2XJL7</accession>
<dbReference type="InterPro" id="IPR007278">
    <property type="entry name" value="DUF397"/>
</dbReference>
<comment type="caution">
    <text evidence="2">The sequence shown here is derived from an EMBL/GenBank/DDBJ whole genome shotgun (WGS) entry which is preliminary data.</text>
</comment>
<name>A0ABW2XJL7_9ACTN</name>
<dbReference type="RefSeq" id="WP_131757853.1">
    <property type="nucleotide sequence ID" value="NZ_CAACUY010000039.1"/>
</dbReference>
<sequence length="60" mass="6281">MAVSQVTWRKSRVSDDQGGHCVEVGALPGGIGVRDSKDPRGPVIVLAPGAFAALVARLRR</sequence>
<dbReference type="EMBL" id="JBHTGP010000011">
    <property type="protein sequence ID" value="MFD0686706.1"/>
    <property type="molecule type" value="Genomic_DNA"/>
</dbReference>
<proteinExistence type="predicted"/>
<organism evidence="2 3">
    <name type="scientific">Actinomadura fibrosa</name>
    <dbReference type="NCBI Taxonomy" id="111802"/>
    <lineage>
        <taxon>Bacteria</taxon>
        <taxon>Bacillati</taxon>
        <taxon>Actinomycetota</taxon>
        <taxon>Actinomycetes</taxon>
        <taxon>Streptosporangiales</taxon>
        <taxon>Thermomonosporaceae</taxon>
        <taxon>Actinomadura</taxon>
    </lineage>
</organism>
<keyword evidence="3" id="KW-1185">Reference proteome</keyword>
<evidence type="ECO:0000313" key="3">
    <source>
        <dbReference type="Proteomes" id="UP001597063"/>
    </source>
</evidence>
<evidence type="ECO:0000259" key="1">
    <source>
        <dbReference type="Pfam" id="PF04149"/>
    </source>
</evidence>